<proteinExistence type="predicted"/>
<dbReference type="EMBL" id="JAPDRL010000006">
    <property type="protein sequence ID" value="KAJ9668624.1"/>
    <property type="molecule type" value="Genomic_DNA"/>
</dbReference>
<sequence length="285" mass="31123">MAFSHSSSITTLEQVIIALSSPLGRALAAFTLIAAIYLLYRDYQAFKALGPGGTPTTIPGYLKVKFLGLFAIRDPYKPLRIPPHFRPQKGYLTDLPRRAAPRPSVAGIAPQRQTTQKISGETFAKLSEALRQLAADPRYQLQEGTSCFEKHGTGLFSLSTVTNTCRGEVCHAHPSDGSMHIVLHPADAAIVLESGWGERHPLARGGWFRRFVPKEFMMVYAPQDEREVETVVEIVCAAVWWVSGISVRKGRKDSGVDVMEEKETGAAELSCGPAQCQVGGTLQKA</sequence>
<evidence type="ECO:0000256" key="1">
    <source>
        <dbReference type="SAM" id="Phobius"/>
    </source>
</evidence>
<gene>
    <name evidence="3" type="ORF">H2201_001266</name>
</gene>
<protein>
    <recommendedName>
        <fullName evidence="2">Luciferase domain-containing protein</fullName>
    </recommendedName>
</protein>
<dbReference type="PANTHER" id="PTHR38695">
    <property type="entry name" value="AMINO ACID PERMEASE_ SLC12A DOMAIN-CONTAINING PROTEIN"/>
    <property type="match status" value="1"/>
</dbReference>
<comment type="caution">
    <text evidence="3">The sequence shown here is derived from an EMBL/GenBank/DDBJ whole genome shotgun (WGS) entry which is preliminary data.</text>
</comment>
<keyword evidence="1" id="KW-1133">Transmembrane helix</keyword>
<evidence type="ECO:0000313" key="3">
    <source>
        <dbReference type="EMBL" id="KAJ9668624.1"/>
    </source>
</evidence>
<keyword evidence="1" id="KW-0812">Transmembrane</keyword>
<organism evidence="3 4">
    <name type="scientific">Coniosporium apollinis</name>
    <dbReference type="NCBI Taxonomy" id="61459"/>
    <lineage>
        <taxon>Eukaryota</taxon>
        <taxon>Fungi</taxon>
        <taxon>Dikarya</taxon>
        <taxon>Ascomycota</taxon>
        <taxon>Pezizomycotina</taxon>
        <taxon>Dothideomycetes</taxon>
        <taxon>Dothideomycetes incertae sedis</taxon>
        <taxon>Coniosporium</taxon>
    </lineage>
</organism>
<name>A0ABQ9P1X9_9PEZI</name>
<accession>A0ABQ9P1X9</accession>
<dbReference type="Proteomes" id="UP001172684">
    <property type="component" value="Unassembled WGS sequence"/>
</dbReference>
<keyword evidence="1" id="KW-0472">Membrane</keyword>
<feature type="domain" description="Luciferase" evidence="2">
    <location>
        <begin position="166"/>
        <end position="238"/>
    </location>
</feature>
<dbReference type="PANTHER" id="PTHR38695:SF1">
    <property type="entry name" value="AMINO ACID PERMEASE_ SLC12A DOMAIN-CONTAINING PROTEIN"/>
    <property type="match status" value="1"/>
</dbReference>
<dbReference type="Pfam" id="PF17648">
    <property type="entry name" value="Luciferase"/>
    <property type="match status" value="1"/>
</dbReference>
<feature type="transmembrane region" description="Helical" evidence="1">
    <location>
        <begin position="15"/>
        <end position="40"/>
    </location>
</feature>
<evidence type="ECO:0000259" key="2">
    <source>
        <dbReference type="Pfam" id="PF17648"/>
    </source>
</evidence>
<dbReference type="InterPro" id="IPR048273">
    <property type="entry name" value="Luciferase"/>
</dbReference>
<dbReference type="InterPro" id="IPR040841">
    <property type="entry name" value="Luciferase_dom"/>
</dbReference>
<keyword evidence="4" id="KW-1185">Reference proteome</keyword>
<reference evidence="3" key="1">
    <citation type="submission" date="2022-10" db="EMBL/GenBank/DDBJ databases">
        <title>Culturing micro-colonial fungi from biological soil crusts in the Mojave desert and describing Neophaeococcomyces mojavensis, and introducing the new genera and species Taxawa tesnikishii.</title>
        <authorList>
            <person name="Kurbessoian T."/>
            <person name="Stajich J.E."/>
        </authorList>
    </citation>
    <scope>NUCLEOTIDE SEQUENCE</scope>
    <source>
        <strain evidence="3">TK_1</strain>
    </source>
</reference>
<evidence type="ECO:0000313" key="4">
    <source>
        <dbReference type="Proteomes" id="UP001172684"/>
    </source>
</evidence>